<evidence type="ECO:0000256" key="1">
    <source>
        <dbReference type="SAM" id="Phobius"/>
    </source>
</evidence>
<dbReference type="AlphaFoldDB" id="A0A6J6DFJ6"/>
<keyword evidence="1" id="KW-0812">Transmembrane</keyword>
<keyword evidence="1" id="KW-1133">Transmembrane helix</keyword>
<protein>
    <submittedName>
        <fullName evidence="2">Unannotated protein</fullName>
    </submittedName>
</protein>
<proteinExistence type="predicted"/>
<reference evidence="2" key="1">
    <citation type="submission" date="2020-05" db="EMBL/GenBank/DDBJ databases">
        <authorList>
            <person name="Chiriac C."/>
            <person name="Salcher M."/>
            <person name="Ghai R."/>
            <person name="Kavagutti S V."/>
        </authorList>
    </citation>
    <scope>NUCLEOTIDE SEQUENCE</scope>
</reference>
<gene>
    <name evidence="2" type="ORF">UFOPK1591_00848</name>
</gene>
<evidence type="ECO:0000313" key="2">
    <source>
        <dbReference type="EMBL" id="CAB4562827.1"/>
    </source>
</evidence>
<sequence>MKLKTSLAAGAALTCAMIGALTPTAAFADSSAAFSVSTICPGESVTLTINGIADGTAVVLTDPEYFRLQFTGGQKALASSLTSGTNNWSAWSWLSGKTYTIEVITGGNLSDPTQGTVLSTTSLEVLAECAAPAPEPEAEALPNTGIDLPLAGITLGSALAFALAGFFIIRAGNLMTFASANQKVAARMKRLDAILGRMENGARRDRNNRR</sequence>
<name>A0A6J6DFJ6_9ZZZZ</name>
<accession>A0A6J6DFJ6</accession>
<feature type="transmembrane region" description="Helical" evidence="1">
    <location>
        <begin position="148"/>
        <end position="169"/>
    </location>
</feature>
<organism evidence="2">
    <name type="scientific">freshwater metagenome</name>
    <dbReference type="NCBI Taxonomy" id="449393"/>
    <lineage>
        <taxon>unclassified sequences</taxon>
        <taxon>metagenomes</taxon>
        <taxon>ecological metagenomes</taxon>
    </lineage>
</organism>
<dbReference type="EMBL" id="CAEZTD010000058">
    <property type="protein sequence ID" value="CAB4562827.1"/>
    <property type="molecule type" value="Genomic_DNA"/>
</dbReference>
<keyword evidence="1" id="KW-0472">Membrane</keyword>